<feature type="region of interest" description="Disordered" evidence="3">
    <location>
        <begin position="419"/>
        <end position="441"/>
    </location>
</feature>
<dbReference type="InterPro" id="IPR018247">
    <property type="entry name" value="EF_Hand_1_Ca_BS"/>
</dbReference>
<evidence type="ECO:0000256" key="3">
    <source>
        <dbReference type="SAM" id="MobiDB-lite"/>
    </source>
</evidence>
<accession>A0ABN9PVH3</accession>
<feature type="region of interest" description="Disordered" evidence="3">
    <location>
        <begin position="236"/>
        <end position="348"/>
    </location>
</feature>
<name>A0ABN9PVH3_9DINO</name>
<feature type="compositionally biased region" description="Basic residues" evidence="3">
    <location>
        <begin position="838"/>
        <end position="849"/>
    </location>
</feature>
<protein>
    <recommendedName>
        <fullName evidence="5">EF-hand domain-containing protein</fullName>
    </recommendedName>
</protein>
<dbReference type="PANTHER" id="PTHR13037">
    <property type="entry name" value="FORMIN"/>
    <property type="match status" value="1"/>
</dbReference>
<evidence type="ECO:0000313" key="7">
    <source>
        <dbReference type="Proteomes" id="UP001189429"/>
    </source>
</evidence>
<dbReference type="PROSITE" id="PS00018">
    <property type="entry name" value="EF_HAND_1"/>
    <property type="match status" value="2"/>
</dbReference>
<dbReference type="InterPro" id="IPR011992">
    <property type="entry name" value="EF-hand-dom_pair"/>
</dbReference>
<evidence type="ECO:0000256" key="4">
    <source>
        <dbReference type="SAM" id="Phobius"/>
    </source>
</evidence>
<reference evidence="6" key="1">
    <citation type="submission" date="2023-10" db="EMBL/GenBank/DDBJ databases">
        <authorList>
            <person name="Chen Y."/>
            <person name="Shah S."/>
            <person name="Dougan E. K."/>
            <person name="Thang M."/>
            <person name="Chan C."/>
        </authorList>
    </citation>
    <scope>NUCLEOTIDE SEQUENCE [LARGE SCALE GENOMIC DNA]</scope>
</reference>
<feature type="compositionally biased region" description="Basic and acidic residues" evidence="3">
    <location>
        <begin position="573"/>
        <end position="589"/>
    </location>
</feature>
<keyword evidence="2" id="KW-0106">Calcium</keyword>
<dbReference type="Pfam" id="PF13202">
    <property type="entry name" value="EF-hand_5"/>
    <property type="match status" value="1"/>
</dbReference>
<keyword evidence="4" id="KW-0812">Transmembrane</keyword>
<dbReference type="PRINTS" id="PR01217">
    <property type="entry name" value="PRICHEXTENSN"/>
</dbReference>
<feature type="compositionally biased region" description="Low complexity" evidence="3">
    <location>
        <begin position="291"/>
        <end position="312"/>
    </location>
</feature>
<evidence type="ECO:0000256" key="2">
    <source>
        <dbReference type="ARBA" id="ARBA00022837"/>
    </source>
</evidence>
<dbReference type="Pfam" id="PF13405">
    <property type="entry name" value="EF-hand_6"/>
    <property type="match status" value="1"/>
</dbReference>
<dbReference type="SMART" id="SM00054">
    <property type="entry name" value="EFh"/>
    <property type="match status" value="3"/>
</dbReference>
<keyword evidence="7" id="KW-1185">Reference proteome</keyword>
<evidence type="ECO:0000259" key="5">
    <source>
        <dbReference type="PROSITE" id="PS50222"/>
    </source>
</evidence>
<feature type="region of interest" description="Disordered" evidence="3">
    <location>
        <begin position="573"/>
        <end position="594"/>
    </location>
</feature>
<dbReference type="PROSITE" id="PS50222">
    <property type="entry name" value="EF_HAND_2"/>
    <property type="match status" value="3"/>
</dbReference>
<keyword evidence="4" id="KW-0472">Membrane</keyword>
<dbReference type="InterPro" id="IPR002048">
    <property type="entry name" value="EF_hand_dom"/>
</dbReference>
<dbReference type="PANTHER" id="PTHR13037:SF24">
    <property type="entry name" value="POLYCOMB PROTEIN PCL-RELATED"/>
    <property type="match status" value="1"/>
</dbReference>
<dbReference type="Gene3D" id="1.10.238.10">
    <property type="entry name" value="EF-hand"/>
    <property type="match status" value="2"/>
</dbReference>
<proteinExistence type="predicted"/>
<feature type="domain" description="EF-hand" evidence="5">
    <location>
        <begin position="504"/>
        <end position="539"/>
    </location>
</feature>
<feature type="domain" description="EF-hand" evidence="5">
    <location>
        <begin position="726"/>
        <end position="761"/>
    </location>
</feature>
<feature type="region of interest" description="Disordered" evidence="3">
    <location>
        <begin position="819"/>
        <end position="849"/>
    </location>
</feature>
<organism evidence="6 7">
    <name type="scientific">Prorocentrum cordatum</name>
    <dbReference type="NCBI Taxonomy" id="2364126"/>
    <lineage>
        <taxon>Eukaryota</taxon>
        <taxon>Sar</taxon>
        <taxon>Alveolata</taxon>
        <taxon>Dinophyceae</taxon>
        <taxon>Prorocentrales</taxon>
        <taxon>Prorocentraceae</taxon>
        <taxon>Prorocentrum</taxon>
    </lineage>
</organism>
<feature type="compositionally biased region" description="Basic and acidic residues" evidence="3">
    <location>
        <begin position="819"/>
        <end position="830"/>
    </location>
</feature>
<feature type="compositionally biased region" description="Pro residues" evidence="3">
    <location>
        <begin position="236"/>
        <end position="290"/>
    </location>
</feature>
<evidence type="ECO:0000313" key="6">
    <source>
        <dbReference type="EMBL" id="CAK0795864.1"/>
    </source>
</evidence>
<keyword evidence="4" id="KW-1133">Transmembrane helix</keyword>
<dbReference type="SUPFAM" id="SSF47473">
    <property type="entry name" value="EF-hand"/>
    <property type="match status" value="1"/>
</dbReference>
<keyword evidence="1" id="KW-0945">Host-virus interaction</keyword>
<gene>
    <name evidence="6" type="ORF">PCOR1329_LOCUS5408</name>
</gene>
<comment type="caution">
    <text evidence="6">The sequence shown here is derived from an EMBL/GenBank/DDBJ whole genome shotgun (WGS) entry which is preliminary data.</text>
</comment>
<feature type="transmembrane region" description="Helical" evidence="4">
    <location>
        <begin position="448"/>
        <end position="470"/>
    </location>
</feature>
<feature type="domain" description="EF-hand" evidence="5">
    <location>
        <begin position="622"/>
        <end position="649"/>
    </location>
</feature>
<evidence type="ECO:0000256" key="1">
    <source>
        <dbReference type="ARBA" id="ARBA00022581"/>
    </source>
</evidence>
<dbReference type="Proteomes" id="UP001189429">
    <property type="component" value="Unassembled WGS sequence"/>
</dbReference>
<sequence length="849" mass="92054">MGQAPRLPHPLLSECFDTSARASSSTRTLHPLFRAAAAAVSSSSPPGRPWACGAPSLSFLSCSLPSRASGVALVATARSATHAFRNALLEARRPTLHAATPGHPYKYGSPFHEQRHAGIGPGAFVEGAPDMVSEADESLIYNSPESAGVAYSTIRYGATCSNWDSISLQEHSYEASVASCAHTCSQASECTGFIFKPKACAAHEQFGPGSCFLYSEYCVETGDQCWDLYLIDAIQPPTPPPTPKPPTPSPPEPTPVPTMPPTTPEPVTPEPTAAPPVPTPEPTAPEPPSSQPTTQPAPIEPTTQSTTVPPTTEQAMTPEPTLSPTVAPTMAPVTPAGAGAASAEPATPPSPTMLVFAAQVGDDVVYLRNPAGITQGASLTFTTPDHSETHAVKGVNVGAVILDSAMEHDYPVDSTVTLRRASSPSPLPTPTPPTRSRLSSSRRSFPSFTWFLLPFAVIVAACLSLNFLGYTYSSDRCGRLVGDLKGRFDGCVGSFSARRMRDMGRQDMIKKVFVCFDRDGDTLLSSSELMLFASCLPHDPFIGSQREWDEHYSASIGLAHVDMERFRQLVDRLDPVPHPNGGEDGRQTEGDPGLSLYQTDDDLRSLLEMHSSDFRGYLVSSVFDAFDRDRDGVLSKEELRVFAESMAEEPFAGTAEDWEVFYAEVIDKQGQNGQDAAVDPQLFRLLVDDYGEDAPFGMSDVELAQMANSQMTATSLNLTLPLDGSQREQMISVLFEKFDRDGDGILSKEELMHLARSLPHDPFDGSPEDWHDMYQAYVREIGEPVDQERFAVLLDSHVFDDNPLELTDDEIMTMIWPEGEERGSEDDSAKSEAGGRQLHARRRFFPGQF</sequence>
<feature type="compositionally biased region" description="Low complexity" evidence="3">
    <location>
        <begin position="324"/>
        <end position="345"/>
    </location>
</feature>
<dbReference type="EMBL" id="CAUYUJ010001425">
    <property type="protein sequence ID" value="CAK0795864.1"/>
    <property type="molecule type" value="Genomic_DNA"/>
</dbReference>